<dbReference type="FunFam" id="2.60.40.420:FF:000034">
    <property type="entry name" value="Cupredoxin superfamily protein"/>
    <property type="match status" value="1"/>
</dbReference>
<name>A0A2P6QBV0_ROSCH</name>
<dbReference type="GO" id="GO:0009055">
    <property type="term" value="F:electron transfer activity"/>
    <property type="evidence" value="ECO:0007669"/>
    <property type="project" value="InterPro"/>
</dbReference>
<keyword evidence="4" id="KW-0812">Transmembrane</keyword>
<feature type="region of interest" description="Disordered" evidence="3">
    <location>
        <begin position="138"/>
        <end position="180"/>
    </location>
</feature>
<dbReference type="PANTHER" id="PTHR33021:SF253">
    <property type="entry name" value="EARLY NODULIN-LIKE PROTEIN 9"/>
    <property type="match status" value="1"/>
</dbReference>
<organism evidence="7 8">
    <name type="scientific">Rosa chinensis</name>
    <name type="common">China rose</name>
    <dbReference type="NCBI Taxonomy" id="74649"/>
    <lineage>
        <taxon>Eukaryota</taxon>
        <taxon>Viridiplantae</taxon>
        <taxon>Streptophyta</taxon>
        <taxon>Embryophyta</taxon>
        <taxon>Tracheophyta</taxon>
        <taxon>Spermatophyta</taxon>
        <taxon>Magnoliopsida</taxon>
        <taxon>eudicotyledons</taxon>
        <taxon>Gunneridae</taxon>
        <taxon>Pentapetalae</taxon>
        <taxon>rosids</taxon>
        <taxon>fabids</taxon>
        <taxon>Rosales</taxon>
        <taxon>Rosaceae</taxon>
        <taxon>Rosoideae</taxon>
        <taxon>Rosoideae incertae sedis</taxon>
        <taxon>Rosa</taxon>
    </lineage>
</organism>
<evidence type="ECO:0000256" key="2">
    <source>
        <dbReference type="ARBA" id="ARBA00023180"/>
    </source>
</evidence>
<dbReference type="InterPro" id="IPR003245">
    <property type="entry name" value="Phytocyanin_dom"/>
</dbReference>
<keyword evidence="4" id="KW-0472">Membrane</keyword>
<keyword evidence="5" id="KW-0732">Signal</keyword>
<dbReference type="AlphaFoldDB" id="A0A2P6QBV0"/>
<dbReference type="PROSITE" id="PS51485">
    <property type="entry name" value="PHYTOCYANIN"/>
    <property type="match status" value="1"/>
</dbReference>
<dbReference type="Pfam" id="PF02298">
    <property type="entry name" value="Cu_bind_like"/>
    <property type="match status" value="1"/>
</dbReference>
<keyword evidence="1" id="KW-1015">Disulfide bond</keyword>
<dbReference type="OMA" id="WAEMHRF"/>
<sequence>MANSNILRVYNKSIAFPVLGLLCLSLLLQKSGANEFTIAWTVPDASTHFSQWAETNRFQIGDSLVFNYSPGQDSVLRVGQDDYTNCNTDAPTAEKYTDGHSTYKFNQSGPFYFMSGNKDNCLKNEKMVVIVLADRNQTSNATPSPAPSGEASPPPPSPGTVQINPTPAPESDHMPPPPPSGASSIFISLVGTIGAVAAYSSFLLF</sequence>
<evidence type="ECO:0000313" key="8">
    <source>
        <dbReference type="Proteomes" id="UP000238479"/>
    </source>
</evidence>
<dbReference type="PANTHER" id="PTHR33021">
    <property type="entry name" value="BLUE COPPER PROTEIN"/>
    <property type="match status" value="1"/>
</dbReference>
<feature type="signal peptide" evidence="5">
    <location>
        <begin position="1"/>
        <end position="33"/>
    </location>
</feature>
<comment type="caution">
    <text evidence="7">The sequence shown here is derived from an EMBL/GenBank/DDBJ whole genome shotgun (WGS) entry which is preliminary data.</text>
</comment>
<dbReference type="EMBL" id="PDCK01000043">
    <property type="protein sequence ID" value="PRQ31651.1"/>
    <property type="molecule type" value="Genomic_DNA"/>
</dbReference>
<dbReference type="InterPro" id="IPR039391">
    <property type="entry name" value="Phytocyanin-like"/>
</dbReference>
<gene>
    <name evidence="7" type="ORF">RchiOBHm_Chr5g0037831</name>
</gene>
<keyword evidence="8" id="KW-1185">Reference proteome</keyword>
<protein>
    <submittedName>
        <fullName evidence="7">Putative cupredoxin</fullName>
    </submittedName>
</protein>
<evidence type="ECO:0000256" key="3">
    <source>
        <dbReference type="SAM" id="MobiDB-lite"/>
    </source>
</evidence>
<dbReference type="SUPFAM" id="SSF49503">
    <property type="entry name" value="Cupredoxins"/>
    <property type="match status" value="1"/>
</dbReference>
<reference evidence="7 8" key="1">
    <citation type="journal article" date="2018" name="Nat. Genet.">
        <title>The Rosa genome provides new insights in the design of modern roses.</title>
        <authorList>
            <person name="Bendahmane M."/>
        </authorList>
    </citation>
    <scope>NUCLEOTIDE SEQUENCE [LARGE SCALE GENOMIC DNA]</scope>
    <source>
        <strain evidence="8">cv. Old Blush</strain>
    </source>
</reference>
<dbReference type="GO" id="GO:0005886">
    <property type="term" value="C:plasma membrane"/>
    <property type="evidence" value="ECO:0007669"/>
    <property type="project" value="TreeGrafter"/>
</dbReference>
<evidence type="ECO:0000256" key="5">
    <source>
        <dbReference type="SAM" id="SignalP"/>
    </source>
</evidence>
<evidence type="ECO:0000313" key="7">
    <source>
        <dbReference type="EMBL" id="PRQ31651.1"/>
    </source>
</evidence>
<evidence type="ECO:0000259" key="6">
    <source>
        <dbReference type="PROSITE" id="PS51485"/>
    </source>
</evidence>
<evidence type="ECO:0000256" key="1">
    <source>
        <dbReference type="ARBA" id="ARBA00023157"/>
    </source>
</evidence>
<feature type="transmembrane region" description="Helical" evidence="4">
    <location>
        <begin position="185"/>
        <end position="204"/>
    </location>
</feature>
<keyword evidence="2" id="KW-0325">Glycoprotein</keyword>
<dbReference type="Gene3D" id="2.60.40.420">
    <property type="entry name" value="Cupredoxins - blue copper proteins"/>
    <property type="match status" value="1"/>
</dbReference>
<feature type="chain" id="PRO_5015122750" evidence="5">
    <location>
        <begin position="34"/>
        <end position="205"/>
    </location>
</feature>
<evidence type="ECO:0000256" key="4">
    <source>
        <dbReference type="SAM" id="Phobius"/>
    </source>
</evidence>
<dbReference type="STRING" id="74649.A0A2P6QBV0"/>
<feature type="domain" description="Phytocyanin" evidence="6">
    <location>
        <begin position="34"/>
        <end position="133"/>
    </location>
</feature>
<dbReference type="Gramene" id="PRQ31651">
    <property type="protein sequence ID" value="PRQ31651"/>
    <property type="gene ID" value="RchiOBHm_Chr5g0037831"/>
</dbReference>
<dbReference type="InterPro" id="IPR008972">
    <property type="entry name" value="Cupredoxin"/>
</dbReference>
<accession>A0A2P6QBV0</accession>
<proteinExistence type="predicted"/>
<keyword evidence="4" id="KW-1133">Transmembrane helix</keyword>
<dbReference type="Proteomes" id="UP000238479">
    <property type="component" value="Chromosome 5"/>
</dbReference>
<dbReference type="OrthoDB" id="691587at2759"/>